<keyword evidence="2" id="KW-1185">Reference proteome</keyword>
<reference evidence="1 2" key="1">
    <citation type="journal article" date="2009" name="PLoS ONE">
        <title>The complete genome of Teredinibacter turnerae T7901: an intracellular endosymbiont of marine wood-boring bivalves (shipworms).</title>
        <authorList>
            <person name="Yang J.C."/>
            <person name="Madupu R."/>
            <person name="Durkin A.S."/>
            <person name="Ekborg N.A."/>
            <person name="Pedamallu C.S."/>
            <person name="Hostetler J.B."/>
            <person name="Radune D."/>
            <person name="Toms B.S."/>
            <person name="Henrissat B."/>
            <person name="Coutinho P.M."/>
            <person name="Schwarz S."/>
            <person name="Field L."/>
            <person name="Trindade-Silva A.E."/>
            <person name="Soares C.A.G."/>
            <person name="Elshahawi S."/>
            <person name="Hanora A."/>
            <person name="Schmidt E.W."/>
            <person name="Haygood M.G."/>
            <person name="Posfai J."/>
            <person name="Benner J."/>
            <person name="Madinger C."/>
            <person name="Nove J."/>
            <person name="Anton B."/>
            <person name="Chaudhary K."/>
            <person name="Foster J."/>
            <person name="Holman A."/>
            <person name="Kumar S."/>
            <person name="Lessard P.A."/>
            <person name="Luyten Y.A."/>
            <person name="Slatko B."/>
            <person name="Wood N."/>
            <person name="Wu B."/>
            <person name="Teplitski M."/>
            <person name="Mougous J.D."/>
            <person name="Ward N."/>
            <person name="Eisen J.A."/>
            <person name="Badger J.H."/>
            <person name="Distel D.L."/>
        </authorList>
    </citation>
    <scope>NUCLEOTIDE SEQUENCE [LARGE SCALE GENOMIC DNA]</scope>
    <source>
        <strain evidence="2">ATCC 39867 / T7901</strain>
    </source>
</reference>
<dbReference type="AlphaFoldDB" id="C5BTZ2"/>
<dbReference type="OrthoDB" id="272411at2"/>
<proteinExistence type="predicted"/>
<dbReference type="Pfam" id="PF13665">
    <property type="entry name" value="Tox-PAAR-like"/>
    <property type="match status" value="1"/>
</dbReference>
<gene>
    <name evidence="1" type="ordered locus">TERTU_1643</name>
</gene>
<dbReference type="eggNOG" id="COG1196">
    <property type="taxonomic scope" value="Bacteria"/>
</dbReference>
<dbReference type="KEGG" id="ttu:TERTU_1643"/>
<dbReference type="HOGENOM" id="CLU_130931_0_0_6"/>
<organism evidence="1 2">
    <name type="scientific">Teredinibacter turnerae (strain ATCC 39867 / T7901)</name>
    <dbReference type="NCBI Taxonomy" id="377629"/>
    <lineage>
        <taxon>Bacteria</taxon>
        <taxon>Pseudomonadati</taxon>
        <taxon>Pseudomonadota</taxon>
        <taxon>Gammaproteobacteria</taxon>
        <taxon>Cellvibrionales</taxon>
        <taxon>Cellvibrionaceae</taxon>
        <taxon>Teredinibacter</taxon>
    </lineage>
</organism>
<name>C5BTZ2_TERTT</name>
<dbReference type="EMBL" id="CP001614">
    <property type="protein sequence ID" value="ACR14265.1"/>
    <property type="molecule type" value="Genomic_DNA"/>
</dbReference>
<evidence type="ECO:0000313" key="2">
    <source>
        <dbReference type="Proteomes" id="UP000009080"/>
    </source>
</evidence>
<accession>C5BTZ2</accession>
<dbReference type="STRING" id="377629.TERTU_1643"/>
<dbReference type="RefSeq" id="WP_015820381.1">
    <property type="nucleotide sequence ID" value="NC_012997.1"/>
</dbReference>
<evidence type="ECO:0000313" key="1">
    <source>
        <dbReference type="EMBL" id="ACR14265.1"/>
    </source>
</evidence>
<dbReference type="GeneID" id="58409320"/>
<dbReference type="Proteomes" id="UP000009080">
    <property type="component" value="Chromosome"/>
</dbReference>
<sequence>MAQTTFANSRGIAHKGSGGQSIVFPDVCKTPVGPSIVPIPYPNIGFASDTDKGPKSVKTDKKMPMVKGAVYKKSTGDEAGVQKGIISGKTKGECEFMMYSFDVKFEGKNVCRMGDPLFHNKKNIMG</sequence>
<protein>
    <submittedName>
        <fullName evidence="1">Uncharacterized protein</fullName>
    </submittedName>
</protein>